<organism evidence="1 2">
    <name type="scientific">Vararia minispora EC-137</name>
    <dbReference type="NCBI Taxonomy" id="1314806"/>
    <lineage>
        <taxon>Eukaryota</taxon>
        <taxon>Fungi</taxon>
        <taxon>Dikarya</taxon>
        <taxon>Basidiomycota</taxon>
        <taxon>Agaricomycotina</taxon>
        <taxon>Agaricomycetes</taxon>
        <taxon>Russulales</taxon>
        <taxon>Lachnocladiaceae</taxon>
        <taxon>Vararia</taxon>
    </lineage>
</organism>
<evidence type="ECO:0000313" key="1">
    <source>
        <dbReference type="EMBL" id="KAI0027551.1"/>
    </source>
</evidence>
<gene>
    <name evidence="1" type="ORF">K488DRAFT_74451</name>
</gene>
<sequence length="256" mass="25939">MARFFSSVLTIAAVGSVHAAPLFTRANDISPSFNVTRNALDAQVLNTLFGNLTMNSTCADSQMACVQNNVATCQDGAWQVVDQCNSQFQCLAMPELEGNGTSVECVSPKFAASVFNSAGVPGVNATFVVNASAVVFPTADDGVFDNCDGEDDGSSNSTTADKPSDATTTVTVTATPVLATAPIVTAGATTLTVNRSEASSIVQSILANGGAVQFSTSTVSPAALSTAASETGPANVHPTTIPLTAARPSATSVFTV</sequence>
<keyword evidence="2" id="KW-1185">Reference proteome</keyword>
<protein>
    <submittedName>
        <fullName evidence="1">Uncharacterized protein</fullName>
    </submittedName>
</protein>
<proteinExistence type="predicted"/>
<dbReference type="Proteomes" id="UP000814128">
    <property type="component" value="Unassembled WGS sequence"/>
</dbReference>
<evidence type="ECO:0000313" key="2">
    <source>
        <dbReference type="Proteomes" id="UP000814128"/>
    </source>
</evidence>
<name>A0ACB8Q6Z8_9AGAM</name>
<reference evidence="1" key="2">
    <citation type="journal article" date="2022" name="New Phytol.">
        <title>Evolutionary transition to the ectomycorrhizal habit in the genomes of a hyperdiverse lineage of mushroom-forming fungi.</title>
        <authorList>
            <person name="Looney B."/>
            <person name="Miyauchi S."/>
            <person name="Morin E."/>
            <person name="Drula E."/>
            <person name="Courty P.E."/>
            <person name="Kohler A."/>
            <person name="Kuo A."/>
            <person name="LaButti K."/>
            <person name="Pangilinan J."/>
            <person name="Lipzen A."/>
            <person name="Riley R."/>
            <person name="Andreopoulos W."/>
            <person name="He G."/>
            <person name="Johnson J."/>
            <person name="Nolan M."/>
            <person name="Tritt A."/>
            <person name="Barry K.W."/>
            <person name="Grigoriev I.V."/>
            <person name="Nagy L.G."/>
            <person name="Hibbett D."/>
            <person name="Henrissat B."/>
            <person name="Matheny P.B."/>
            <person name="Labbe J."/>
            <person name="Martin F.M."/>
        </authorList>
    </citation>
    <scope>NUCLEOTIDE SEQUENCE</scope>
    <source>
        <strain evidence="1">EC-137</strain>
    </source>
</reference>
<dbReference type="EMBL" id="MU273882">
    <property type="protein sequence ID" value="KAI0027551.1"/>
    <property type="molecule type" value="Genomic_DNA"/>
</dbReference>
<reference evidence="1" key="1">
    <citation type="submission" date="2021-02" db="EMBL/GenBank/DDBJ databases">
        <authorList>
            <consortium name="DOE Joint Genome Institute"/>
            <person name="Ahrendt S."/>
            <person name="Looney B.P."/>
            <person name="Miyauchi S."/>
            <person name="Morin E."/>
            <person name="Drula E."/>
            <person name="Courty P.E."/>
            <person name="Chicoki N."/>
            <person name="Fauchery L."/>
            <person name="Kohler A."/>
            <person name="Kuo A."/>
            <person name="Labutti K."/>
            <person name="Pangilinan J."/>
            <person name="Lipzen A."/>
            <person name="Riley R."/>
            <person name="Andreopoulos W."/>
            <person name="He G."/>
            <person name="Johnson J."/>
            <person name="Barry K.W."/>
            <person name="Grigoriev I.V."/>
            <person name="Nagy L."/>
            <person name="Hibbett D."/>
            <person name="Henrissat B."/>
            <person name="Matheny P.B."/>
            <person name="Labbe J."/>
            <person name="Martin F."/>
        </authorList>
    </citation>
    <scope>NUCLEOTIDE SEQUENCE</scope>
    <source>
        <strain evidence="1">EC-137</strain>
    </source>
</reference>
<accession>A0ACB8Q6Z8</accession>
<comment type="caution">
    <text evidence="1">The sequence shown here is derived from an EMBL/GenBank/DDBJ whole genome shotgun (WGS) entry which is preliminary data.</text>
</comment>